<dbReference type="PANTHER" id="PTHR39624">
    <property type="entry name" value="PROTEIN INVOLVED IN RIMO-MEDIATED BETA-METHYLTHIOLATION OF RIBOSOMAL PROTEIN S12 YCAO"/>
    <property type="match status" value="1"/>
</dbReference>
<dbReference type="Proteomes" id="UP000294963">
    <property type="component" value="Unassembled WGS sequence"/>
</dbReference>
<evidence type="ECO:0000313" key="1">
    <source>
        <dbReference type="EMBL" id="TCM62796.1"/>
    </source>
</evidence>
<dbReference type="Pfam" id="PF02566">
    <property type="entry name" value="OsmC"/>
    <property type="match status" value="1"/>
</dbReference>
<comment type="caution">
    <text evidence="1">The sequence shown here is derived from an EMBL/GenBank/DDBJ whole genome shotgun (WGS) entry which is preliminary data.</text>
</comment>
<reference evidence="1 2" key="1">
    <citation type="submission" date="2019-03" db="EMBL/GenBank/DDBJ databases">
        <title>Genomic analyses of the natural microbiome of Caenorhabditis elegans.</title>
        <authorList>
            <person name="Samuel B."/>
        </authorList>
    </citation>
    <scope>NUCLEOTIDE SEQUENCE [LARGE SCALE GENOMIC DNA]</scope>
    <source>
        <strain evidence="1 2">JUb89</strain>
    </source>
</reference>
<protein>
    <submittedName>
        <fullName evidence="1">Putative redox protein</fullName>
    </submittedName>
</protein>
<organism evidence="1 2">
    <name type="scientific">Acinetobacter calcoaceticus</name>
    <dbReference type="NCBI Taxonomy" id="471"/>
    <lineage>
        <taxon>Bacteria</taxon>
        <taxon>Pseudomonadati</taxon>
        <taxon>Pseudomonadota</taxon>
        <taxon>Gammaproteobacteria</taxon>
        <taxon>Moraxellales</taxon>
        <taxon>Moraxellaceae</taxon>
        <taxon>Acinetobacter</taxon>
        <taxon>Acinetobacter calcoaceticus/baumannii complex</taxon>
    </lineage>
</organism>
<dbReference type="Gene3D" id="3.30.300.20">
    <property type="match status" value="1"/>
</dbReference>
<keyword evidence="2" id="KW-1185">Reference proteome</keyword>
<gene>
    <name evidence="1" type="ORF">EC844_12340</name>
</gene>
<accession>A0A4R1XHR8</accession>
<evidence type="ECO:0000313" key="2">
    <source>
        <dbReference type="Proteomes" id="UP000294963"/>
    </source>
</evidence>
<name>A0A4R1XHR8_ACICA</name>
<dbReference type="AlphaFoldDB" id="A0A4R1XHR8"/>
<dbReference type="InterPro" id="IPR003718">
    <property type="entry name" value="OsmC/Ohr_fam"/>
</dbReference>
<dbReference type="EMBL" id="SLVJ01000023">
    <property type="protein sequence ID" value="TCM62796.1"/>
    <property type="molecule type" value="Genomic_DNA"/>
</dbReference>
<dbReference type="InterPro" id="IPR036102">
    <property type="entry name" value="OsmC/Ohrsf"/>
</dbReference>
<sequence>MGIIANSRVNTLTQAWGGEVQSGSHLYLTDKPESLGGQDRGPAPYDFITAGLASCTMITLRMYAAHKDIELGEFSVEVDFYSNNAQQEYIERRVHFVHPLDAVLAEKILEICGKTPVTKTLLRSVEIHTTLV</sequence>
<dbReference type="OrthoDB" id="9789573at2"/>
<proteinExistence type="predicted"/>
<dbReference type="InterPro" id="IPR015946">
    <property type="entry name" value="KH_dom-like_a/b"/>
</dbReference>
<dbReference type="SUPFAM" id="SSF82784">
    <property type="entry name" value="OsmC-like"/>
    <property type="match status" value="1"/>
</dbReference>
<dbReference type="PANTHER" id="PTHR39624:SF2">
    <property type="entry name" value="OSMC-LIKE PROTEIN"/>
    <property type="match status" value="1"/>
</dbReference>